<sequence>MRVLFSGGGTGGHIYPSLAIAKKLEERVKDSEILFVGTKDGLEADIIPKEGYKLETIHVEGLPRKISLQLARSLLKTGLGLVEAKRIIKNFKPDIVVGTGGYVCGPTVLAASLSKVPTLIHEQNAYPGLTNRMLARVVDKIALSNLDAKKHFSTPEKTILTGNPIRPEILRKDKLTSYKELGLAPQKKIILVFGGSRGAKSINQALVNIYPKLKESDLQVLHITGKRDFSDIAKQAKEQGINNLEAGNIIIKSYSYNMEAALAIADLIISRAGATGLAEITACGIPSILVPYPHAAENHQEHNARSLERNGAAKVILDQNLTGEKLFKLFNKLIKDEPKLNKMAKESKKLGKPNAANKLVDLILSLS</sequence>
<dbReference type="HAMAP" id="MF_00033">
    <property type="entry name" value="MurG"/>
    <property type="match status" value="1"/>
</dbReference>
<dbReference type="InterPro" id="IPR004276">
    <property type="entry name" value="GlycoTrans_28_N"/>
</dbReference>
<keyword evidence="4 10" id="KW-0808">Transferase</keyword>
<dbReference type="Gene3D" id="3.40.50.2000">
    <property type="entry name" value="Glycogen Phosphorylase B"/>
    <property type="match status" value="2"/>
</dbReference>
<dbReference type="KEGG" id="hhl:Halha_1768"/>
<dbReference type="NCBIfam" id="TIGR01133">
    <property type="entry name" value="murG"/>
    <property type="match status" value="1"/>
</dbReference>
<feature type="binding site" evidence="10">
    <location>
        <position position="196"/>
    </location>
    <ligand>
        <name>UDP-N-acetyl-alpha-D-glucosamine</name>
        <dbReference type="ChEBI" id="CHEBI:57705"/>
    </ligand>
</feature>
<comment type="function">
    <text evidence="10">Cell wall formation. Catalyzes the transfer of a GlcNAc subunit on undecaprenyl-pyrophosphoryl-MurNAc-pentapeptide (lipid intermediate I) to form undecaprenyl-pyrophosphoryl-MurNAc-(pentapeptide)GlcNAc (lipid intermediate II).</text>
</comment>
<organism evidence="13 14">
    <name type="scientific">Halobacteroides halobius (strain ATCC 35273 / DSM 5150 / MD-1)</name>
    <dbReference type="NCBI Taxonomy" id="748449"/>
    <lineage>
        <taxon>Bacteria</taxon>
        <taxon>Bacillati</taxon>
        <taxon>Bacillota</taxon>
        <taxon>Clostridia</taxon>
        <taxon>Halanaerobiales</taxon>
        <taxon>Halobacteroidaceae</taxon>
        <taxon>Halobacteroides</taxon>
    </lineage>
</organism>
<dbReference type="SUPFAM" id="SSF53756">
    <property type="entry name" value="UDP-Glycosyltransferase/glycogen phosphorylase"/>
    <property type="match status" value="1"/>
</dbReference>
<dbReference type="EMBL" id="CP003359">
    <property type="protein sequence ID" value="AGB41704.1"/>
    <property type="molecule type" value="Genomic_DNA"/>
</dbReference>
<comment type="catalytic activity">
    <reaction evidence="10">
        <text>di-trans,octa-cis-undecaprenyl diphospho-N-acetyl-alpha-D-muramoyl-L-alanyl-D-glutamyl-meso-2,6-diaminopimeloyl-D-alanyl-D-alanine + UDP-N-acetyl-alpha-D-glucosamine = di-trans,octa-cis-undecaprenyl diphospho-[N-acetyl-alpha-D-glucosaminyl-(1-&gt;4)]-N-acetyl-alpha-D-muramoyl-L-alanyl-D-glutamyl-meso-2,6-diaminopimeloyl-D-alanyl-D-alanine + UDP + H(+)</text>
        <dbReference type="Rhea" id="RHEA:31227"/>
        <dbReference type="ChEBI" id="CHEBI:15378"/>
        <dbReference type="ChEBI" id="CHEBI:57705"/>
        <dbReference type="ChEBI" id="CHEBI:58223"/>
        <dbReference type="ChEBI" id="CHEBI:61387"/>
        <dbReference type="ChEBI" id="CHEBI:61388"/>
        <dbReference type="EC" id="2.4.1.227"/>
    </reaction>
</comment>
<evidence type="ECO:0000256" key="8">
    <source>
        <dbReference type="ARBA" id="ARBA00023306"/>
    </source>
</evidence>
<dbReference type="GO" id="GO:0051301">
    <property type="term" value="P:cell division"/>
    <property type="evidence" value="ECO:0007669"/>
    <property type="project" value="UniProtKB-KW"/>
</dbReference>
<comment type="pathway">
    <text evidence="10">Cell wall biogenesis; peptidoglycan biosynthesis.</text>
</comment>
<keyword evidence="9 10" id="KW-0961">Cell wall biogenesis/degradation</keyword>
<evidence type="ECO:0000313" key="13">
    <source>
        <dbReference type="EMBL" id="AGB41704.1"/>
    </source>
</evidence>
<dbReference type="PATRIC" id="fig|748449.3.peg.1720"/>
<keyword evidence="1 10" id="KW-1003">Cell membrane</keyword>
<evidence type="ECO:0000259" key="12">
    <source>
        <dbReference type="Pfam" id="PF04101"/>
    </source>
</evidence>
<comment type="similarity">
    <text evidence="10">Belongs to the glycosyltransferase 28 family. MurG subfamily.</text>
</comment>
<feature type="binding site" evidence="10">
    <location>
        <position position="124"/>
    </location>
    <ligand>
        <name>UDP-N-acetyl-alpha-D-glucosamine</name>
        <dbReference type="ChEBI" id="CHEBI:57705"/>
    </ligand>
</feature>
<dbReference type="GO" id="GO:0051991">
    <property type="term" value="F:UDP-N-acetyl-D-glucosamine:N-acetylmuramoyl-L-alanyl-D-glutamyl-meso-2,6-diaminopimelyl-D-alanyl-D-alanine-diphosphoundecaprenol 4-beta-N-acetylglucosaminlytransferase activity"/>
    <property type="evidence" value="ECO:0007669"/>
    <property type="project" value="RHEA"/>
</dbReference>
<dbReference type="Pfam" id="PF03033">
    <property type="entry name" value="Glyco_transf_28"/>
    <property type="match status" value="1"/>
</dbReference>
<dbReference type="EC" id="2.4.1.227" evidence="10"/>
<accession>L0KBE7</accession>
<dbReference type="GO" id="GO:0009252">
    <property type="term" value="P:peptidoglycan biosynthetic process"/>
    <property type="evidence" value="ECO:0007669"/>
    <property type="project" value="UniProtKB-UniRule"/>
</dbReference>
<evidence type="ECO:0000256" key="5">
    <source>
        <dbReference type="ARBA" id="ARBA00022960"/>
    </source>
</evidence>
<reference evidence="14" key="1">
    <citation type="submission" date="2012-02" db="EMBL/GenBank/DDBJ databases">
        <title>The complete genome of Halobacteroides halobius DSM 5150.</title>
        <authorList>
            <person name="Lucas S."/>
            <person name="Copeland A."/>
            <person name="Lapidus A."/>
            <person name="Glavina del Rio T."/>
            <person name="Dalin E."/>
            <person name="Tice H."/>
            <person name="Bruce D."/>
            <person name="Goodwin L."/>
            <person name="Pitluck S."/>
            <person name="Peters L."/>
            <person name="Mikhailova N."/>
            <person name="Gu W."/>
            <person name="Kyrpides N."/>
            <person name="Mavromatis K."/>
            <person name="Ivanova N."/>
            <person name="Brettin T."/>
            <person name="Detter J.C."/>
            <person name="Han C."/>
            <person name="Larimer F."/>
            <person name="Land M."/>
            <person name="Hauser L."/>
            <person name="Markowitz V."/>
            <person name="Cheng J.-F."/>
            <person name="Hugenholtz P."/>
            <person name="Woyke T."/>
            <person name="Wu D."/>
            <person name="Tindall B."/>
            <person name="Pomrenke H."/>
            <person name="Brambilla E."/>
            <person name="Klenk H.-P."/>
            <person name="Eisen J.A."/>
        </authorList>
    </citation>
    <scope>NUCLEOTIDE SEQUENCE [LARGE SCALE GENOMIC DNA]</scope>
    <source>
        <strain evidence="14">ATCC 35273 / DSM 5150 / MD-1</strain>
    </source>
</reference>
<feature type="binding site" evidence="10">
    <location>
        <position position="300"/>
    </location>
    <ligand>
        <name>UDP-N-acetyl-alpha-D-glucosamine</name>
        <dbReference type="ChEBI" id="CHEBI:57705"/>
    </ligand>
</feature>
<feature type="domain" description="Glycosyl transferase family 28 C-terminal" evidence="12">
    <location>
        <begin position="189"/>
        <end position="358"/>
    </location>
</feature>
<evidence type="ECO:0000256" key="1">
    <source>
        <dbReference type="ARBA" id="ARBA00022475"/>
    </source>
</evidence>
<dbReference type="GO" id="GO:0008360">
    <property type="term" value="P:regulation of cell shape"/>
    <property type="evidence" value="ECO:0007669"/>
    <property type="project" value="UniProtKB-KW"/>
</dbReference>
<dbReference type="Pfam" id="PF04101">
    <property type="entry name" value="Glyco_tran_28_C"/>
    <property type="match status" value="1"/>
</dbReference>
<dbReference type="Proteomes" id="UP000010880">
    <property type="component" value="Chromosome"/>
</dbReference>
<evidence type="ECO:0000313" key="14">
    <source>
        <dbReference type="Proteomes" id="UP000010880"/>
    </source>
</evidence>
<dbReference type="GO" id="GO:0071555">
    <property type="term" value="P:cell wall organization"/>
    <property type="evidence" value="ECO:0007669"/>
    <property type="project" value="UniProtKB-KW"/>
</dbReference>
<keyword evidence="3 10" id="KW-0328">Glycosyltransferase</keyword>
<comment type="subcellular location">
    <subcellularLocation>
        <location evidence="10">Cell membrane</location>
        <topology evidence="10">Peripheral membrane protein</topology>
        <orientation evidence="10">Cytoplasmic side</orientation>
    </subcellularLocation>
</comment>
<protein>
    <recommendedName>
        <fullName evidence="10">UDP-N-acetylglucosamine--N-acetylmuramyl-(pentapeptide) pyrophosphoryl-undecaprenol N-acetylglucosamine transferase</fullName>
        <ecNumber evidence="10">2.4.1.227</ecNumber>
    </recommendedName>
    <alternativeName>
        <fullName evidence="10">Undecaprenyl-PP-MurNAc-pentapeptide-UDPGlcNAc GlcNAc transferase</fullName>
    </alternativeName>
</protein>
<name>L0KBE7_HALHC</name>
<dbReference type="eggNOG" id="COG0707">
    <property type="taxonomic scope" value="Bacteria"/>
</dbReference>
<keyword evidence="6 10" id="KW-0573">Peptidoglycan synthesis</keyword>
<dbReference type="UniPathway" id="UPA00219"/>
<keyword evidence="2 10" id="KW-0132">Cell division</keyword>
<evidence type="ECO:0000256" key="6">
    <source>
        <dbReference type="ARBA" id="ARBA00022984"/>
    </source>
</evidence>
<dbReference type="STRING" id="748449.Halha_1768"/>
<feature type="binding site" evidence="10">
    <location>
        <begin position="10"/>
        <end position="12"/>
    </location>
    <ligand>
        <name>UDP-N-acetyl-alpha-D-glucosamine</name>
        <dbReference type="ChEBI" id="CHEBI:57705"/>
    </ligand>
</feature>
<dbReference type="GO" id="GO:0005975">
    <property type="term" value="P:carbohydrate metabolic process"/>
    <property type="evidence" value="ECO:0007669"/>
    <property type="project" value="InterPro"/>
</dbReference>
<evidence type="ECO:0000256" key="2">
    <source>
        <dbReference type="ARBA" id="ARBA00022618"/>
    </source>
</evidence>
<keyword evidence="8 10" id="KW-0131">Cell cycle</keyword>
<feature type="binding site" evidence="10">
    <location>
        <position position="166"/>
    </location>
    <ligand>
        <name>UDP-N-acetyl-alpha-D-glucosamine</name>
        <dbReference type="ChEBI" id="CHEBI:57705"/>
    </ligand>
</feature>
<keyword evidence="14" id="KW-1185">Reference proteome</keyword>
<dbReference type="OrthoDB" id="9808936at2"/>
<evidence type="ECO:0000256" key="7">
    <source>
        <dbReference type="ARBA" id="ARBA00023136"/>
    </source>
</evidence>
<dbReference type="PANTHER" id="PTHR21015">
    <property type="entry name" value="UDP-N-ACETYLGLUCOSAMINE--N-ACETYLMURAMYL-(PENTAPEPTIDE) PYROPHOSPHORYL-UNDECAPRENOL N-ACETYLGLUCOSAMINE TRANSFERASE 1"/>
    <property type="match status" value="1"/>
</dbReference>
<dbReference type="CDD" id="cd03785">
    <property type="entry name" value="GT28_MurG"/>
    <property type="match status" value="1"/>
</dbReference>
<keyword evidence="5 10" id="KW-0133">Cell shape</keyword>
<dbReference type="RefSeq" id="WP_015327420.1">
    <property type="nucleotide sequence ID" value="NC_019978.1"/>
</dbReference>
<proteinExistence type="inferred from homology"/>
<gene>
    <name evidence="10" type="primary">murG</name>
    <name evidence="13" type="ordered locus">Halha_1768</name>
</gene>
<evidence type="ECO:0000259" key="11">
    <source>
        <dbReference type="Pfam" id="PF03033"/>
    </source>
</evidence>
<keyword evidence="7 10" id="KW-0472">Membrane</keyword>
<dbReference type="AlphaFoldDB" id="L0KBE7"/>
<evidence type="ECO:0000256" key="10">
    <source>
        <dbReference type="HAMAP-Rule" id="MF_00033"/>
    </source>
</evidence>
<dbReference type="GO" id="GO:0005886">
    <property type="term" value="C:plasma membrane"/>
    <property type="evidence" value="ECO:0007669"/>
    <property type="project" value="UniProtKB-SubCell"/>
</dbReference>
<dbReference type="HOGENOM" id="CLU_037404_0_1_9"/>
<dbReference type="InterPro" id="IPR006009">
    <property type="entry name" value="GlcNAc_MurG"/>
</dbReference>
<dbReference type="PANTHER" id="PTHR21015:SF22">
    <property type="entry name" value="GLYCOSYLTRANSFERASE"/>
    <property type="match status" value="1"/>
</dbReference>
<evidence type="ECO:0000256" key="3">
    <source>
        <dbReference type="ARBA" id="ARBA00022676"/>
    </source>
</evidence>
<dbReference type="InterPro" id="IPR007235">
    <property type="entry name" value="Glyco_trans_28_C"/>
</dbReference>
<dbReference type="GO" id="GO:0050511">
    <property type="term" value="F:undecaprenyldiphospho-muramoylpentapeptide beta-N-acetylglucosaminyltransferase activity"/>
    <property type="evidence" value="ECO:0007669"/>
    <property type="project" value="UniProtKB-UniRule"/>
</dbReference>
<evidence type="ECO:0000256" key="9">
    <source>
        <dbReference type="ARBA" id="ARBA00023316"/>
    </source>
</evidence>
<comment type="caution">
    <text evidence="10">Lacks conserved residue(s) required for the propagation of feature annotation.</text>
</comment>
<feature type="domain" description="Glycosyltransferase family 28 N-terminal" evidence="11">
    <location>
        <begin position="3"/>
        <end position="142"/>
    </location>
</feature>
<evidence type="ECO:0000256" key="4">
    <source>
        <dbReference type="ARBA" id="ARBA00022679"/>
    </source>
</evidence>